<keyword evidence="6" id="KW-0472">Membrane</keyword>
<evidence type="ECO:0000256" key="3">
    <source>
        <dbReference type="ARBA" id="ARBA00023002"/>
    </source>
</evidence>
<dbReference type="PRINTS" id="PR00463">
    <property type="entry name" value="EP450I"/>
</dbReference>
<keyword evidence="3" id="KW-0560">Oxidoreductase</keyword>
<dbReference type="VEuPathDB" id="FungiDB:BON22_2033"/>
<keyword evidence="6" id="KW-1133">Transmembrane helix</keyword>
<dbReference type="GO" id="GO:0005506">
    <property type="term" value="F:iron ion binding"/>
    <property type="evidence" value="ECO:0007669"/>
    <property type="project" value="InterPro"/>
</dbReference>
<evidence type="ECO:0000313" key="7">
    <source>
        <dbReference type="EMBL" id="CDR40880.1"/>
    </source>
</evidence>
<dbReference type="AlphaFoldDB" id="A0A061AZR1"/>
<dbReference type="PANTHER" id="PTHR46300">
    <property type="entry name" value="P450, PUTATIVE (EUROFUNG)-RELATED-RELATED"/>
    <property type="match status" value="1"/>
</dbReference>
<organism evidence="7">
    <name type="scientific">Cyberlindnera fabianii</name>
    <name type="common">Yeast</name>
    <name type="synonym">Hansenula fabianii</name>
    <dbReference type="NCBI Taxonomy" id="36022"/>
    <lineage>
        <taxon>Eukaryota</taxon>
        <taxon>Fungi</taxon>
        <taxon>Dikarya</taxon>
        <taxon>Ascomycota</taxon>
        <taxon>Saccharomycotina</taxon>
        <taxon>Saccharomycetes</taxon>
        <taxon>Phaffomycetales</taxon>
        <taxon>Phaffomycetaceae</taxon>
        <taxon>Cyberlindnera</taxon>
    </lineage>
</organism>
<dbReference type="EMBL" id="LK052890">
    <property type="protein sequence ID" value="CDR40880.1"/>
    <property type="molecule type" value="Genomic_DNA"/>
</dbReference>
<feature type="transmembrane region" description="Helical" evidence="6">
    <location>
        <begin position="6"/>
        <end position="22"/>
    </location>
</feature>
<gene>
    <name evidence="7" type="ORF">CYFA0S_05e05468g</name>
</gene>
<dbReference type="Pfam" id="PF00067">
    <property type="entry name" value="p450"/>
    <property type="match status" value="1"/>
</dbReference>
<dbReference type="OrthoDB" id="1055148at2759"/>
<dbReference type="Gene3D" id="1.10.630.10">
    <property type="entry name" value="Cytochrome P450"/>
    <property type="match status" value="1"/>
</dbReference>
<evidence type="ECO:0000256" key="6">
    <source>
        <dbReference type="SAM" id="Phobius"/>
    </source>
</evidence>
<evidence type="ECO:0000256" key="2">
    <source>
        <dbReference type="ARBA" id="ARBA00022723"/>
    </source>
</evidence>
<dbReference type="InterPro" id="IPR002401">
    <property type="entry name" value="Cyt_P450_E_grp-I"/>
</dbReference>
<proteinExistence type="inferred from homology"/>
<comment type="similarity">
    <text evidence="1">Belongs to the cytochrome P450 family.</text>
</comment>
<sequence>MSLAYLVYSYLFLFILIYYYLLHYTHNRSISSVVLHSFYAAILALFSWLLLDWAGVVGPRRIKNIPSVPGLPFIGNLYQVNNNPARQYMKWRDTYGDVFQMRLGSRIVVVANSYESVKELWIKNASANNSRPVLYTFHNIVSKTKGFTVGTTPWSSDYKVMKKIIATSLNKKNVDNFSDFISNECTLLLRRIDNEVQTSLLLTDEEDIDVFKLLQGYVLRVSLYITYGYLVKVEHTDKCKLFDEITHVENRIVRLRGHSSNKQDYLPILRFFHFNKKTDAAKDYRRRRDVYMAKFYDGLLDKIAKDEDFKDAIASRVLRGSPEYPKGVSADQLNSVCLTMVSAGLDNTPLMLNHVLGHLSCPINNYGKRLQDIAYCHLMTTYGSMGEAYRQCAFDFECHYIQALVKEGLRFFSVLPTGLPRATTREIIYKDAVIPSGTILFMNAFAANHDTRQFENPYCFFPERYLGEDLRLTSGERPDNFTFGAGTRVCGGLHLSYKEMYVMLSRFILLYHIEPATDEQFQMQLDPFEMNSEPGSVAFEPRPFKFVLRYRDQEMFERLVGSQ</sequence>
<dbReference type="InterPro" id="IPR001128">
    <property type="entry name" value="Cyt_P450"/>
</dbReference>
<dbReference type="InterPro" id="IPR036396">
    <property type="entry name" value="Cyt_P450_sf"/>
</dbReference>
<dbReference type="PhylomeDB" id="A0A061AZR1"/>
<feature type="binding site" description="axial binding residue" evidence="5">
    <location>
        <position position="490"/>
    </location>
    <ligand>
        <name>heme</name>
        <dbReference type="ChEBI" id="CHEBI:30413"/>
    </ligand>
    <ligandPart>
        <name>Fe</name>
        <dbReference type="ChEBI" id="CHEBI:18248"/>
    </ligandPart>
</feature>
<evidence type="ECO:0000256" key="4">
    <source>
        <dbReference type="ARBA" id="ARBA00023004"/>
    </source>
</evidence>
<dbReference type="GO" id="GO:0016705">
    <property type="term" value="F:oxidoreductase activity, acting on paired donors, with incorporation or reduction of molecular oxygen"/>
    <property type="evidence" value="ECO:0007669"/>
    <property type="project" value="InterPro"/>
</dbReference>
<dbReference type="GO" id="GO:0004497">
    <property type="term" value="F:monooxygenase activity"/>
    <property type="evidence" value="ECO:0007669"/>
    <property type="project" value="InterPro"/>
</dbReference>
<dbReference type="InterPro" id="IPR050364">
    <property type="entry name" value="Cytochrome_P450_fung"/>
</dbReference>
<comment type="cofactor">
    <cofactor evidence="5">
        <name>heme</name>
        <dbReference type="ChEBI" id="CHEBI:30413"/>
    </cofactor>
</comment>
<name>A0A061AZR1_CYBFA</name>
<keyword evidence="6" id="KW-0812">Transmembrane</keyword>
<feature type="transmembrane region" description="Helical" evidence="6">
    <location>
        <begin position="34"/>
        <end position="56"/>
    </location>
</feature>
<evidence type="ECO:0000256" key="5">
    <source>
        <dbReference type="PIRSR" id="PIRSR602401-1"/>
    </source>
</evidence>
<reference evidence="7" key="1">
    <citation type="journal article" date="2014" name="Genome Announc.">
        <title>Genome sequence of the yeast Cyberlindnera fabianii (Hansenula fabianii).</title>
        <authorList>
            <person name="Freel K.C."/>
            <person name="Sarilar V."/>
            <person name="Neuveglise C."/>
            <person name="Devillers H."/>
            <person name="Friedrich A."/>
            <person name="Schacherer J."/>
        </authorList>
    </citation>
    <scope>NUCLEOTIDE SEQUENCE</scope>
    <source>
        <strain evidence="7">YJS4271</strain>
    </source>
</reference>
<protein>
    <submittedName>
        <fullName evidence="7">CYFA0S05e05468g1_1</fullName>
    </submittedName>
</protein>
<evidence type="ECO:0000256" key="1">
    <source>
        <dbReference type="ARBA" id="ARBA00010617"/>
    </source>
</evidence>
<keyword evidence="4 5" id="KW-0408">Iron</keyword>
<accession>A0A061AZR1</accession>
<keyword evidence="2 5" id="KW-0479">Metal-binding</keyword>
<dbReference type="GO" id="GO:0020037">
    <property type="term" value="F:heme binding"/>
    <property type="evidence" value="ECO:0007669"/>
    <property type="project" value="InterPro"/>
</dbReference>
<keyword evidence="5" id="KW-0349">Heme</keyword>
<dbReference type="SUPFAM" id="SSF48264">
    <property type="entry name" value="Cytochrome P450"/>
    <property type="match status" value="1"/>
</dbReference>